<dbReference type="GO" id="GO:0000271">
    <property type="term" value="P:polysaccharide biosynthetic process"/>
    <property type="evidence" value="ECO:0007669"/>
    <property type="project" value="TreeGrafter"/>
</dbReference>
<dbReference type="Gene3D" id="3.90.1150.10">
    <property type="entry name" value="Aspartate Aminotransferase, domain 1"/>
    <property type="match status" value="1"/>
</dbReference>
<dbReference type="InterPro" id="IPR015424">
    <property type="entry name" value="PyrdxlP-dep_Trfase"/>
</dbReference>
<accession>A0A1H4EQU5</accession>
<evidence type="ECO:0000256" key="4">
    <source>
        <dbReference type="RuleBase" id="RU004508"/>
    </source>
</evidence>
<dbReference type="InterPro" id="IPR000653">
    <property type="entry name" value="DegT/StrS_aminotransferase"/>
</dbReference>
<dbReference type="STRING" id="150146.SAMN05443667_110115"/>
<feature type="modified residue" description="N6-(pyridoxal phosphate)lysine" evidence="3">
    <location>
        <position position="182"/>
    </location>
</feature>
<dbReference type="AlphaFoldDB" id="A0A1H4EQU5"/>
<dbReference type="InterPro" id="IPR015421">
    <property type="entry name" value="PyrdxlP-dep_Trfase_major"/>
</dbReference>
<proteinExistence type="inferred from homology"/>
<evidence type="ECO:0000256" key="1">
    <source>
        <dbReference type="ARBA" id="ARBA00037999"/>
    </source>
</evidence>
<dbReference type="PIRSF" id="PIRSF000390">
    <property type="entry name" value="PLP_StrS"/>
    <property type="match status" value="1"/>
</dbReference>
<name>A0A1H4EQU5_9FLAO</name>
<dbReference type="OrthoDB" id="9810913at2"/>
<dbReference type="CDD" id="cd00616">
    <property type="entry name" value="AHBA_syn"/>
    <property type="match status" value="1"/>
</dbReference>
<reference evidence="6" key="1">
    <citation type="submission" date="2016-10" db="EMBL/GenBank/DDBJ databases">
        <authorList>
            <person name="Varghese N."/>
            <person name="Submissions S."/>
        </authorList>
    </citation>
    <scope>NUCLEOTIDE SEQUENCE [LARGE SCALE GENOMIC DNA]</scope>
    <source>
        <strain evidence="6">DSM 22376</strain>
    </source>
</reference>
<dbReference type="GO" id="GO:0030170">
    <property type="term" value="F:pyridoxal phosphate binding"/>
    <property type="evidence" value="ECO:0007669"/>
    <property type="project" value="TreeGrafter"/>
</dbReference>
<dbReference type="SUPFAM" id="SSF53383">
    <property type="entry name" value="PLP-dependent transferases"/>
    <property type="match status" value="1"/>
</dbReference>
<dbReference type="Gene3D" id="3.40.640.10">
    <property type="entry name" value="Type I PLP-dependent aspartate aminotransferase-like (Major domain)"/>
    <property type="match status" value="1"/>
</dbReference>
<evidence type="ECO:0000256" key="3">
    <source>
        <dbReference type="PIRSR" id="PIRSR000390-2"/>
    </source>
</evidence>
<evidence type="ECO:0000313" key="6">
    <source>
        <dbReference type="Proteomes" id="UP000198951"/>
    </source>
</evidence>
<feature type="active site" description="Proton acceptor" evidence="2">
    <location>
        <position position="182"/>
    </location>
</feature>
<dbReference type="Proteomes" id="UP000198951">
    <property type="component" value="Unassembled WGS sequence"/>
</dbReference>
<dbReference type="PANTHER" id="PTHR30244:SF34">
    <property type="entry name" value="DTDP-4-AMINO-4,6-DIDEOXYGALACTOSE TRANSAMINASE"/>
    <property type="match status" value="1"/>
</dbReference>
<dbReference type="EMBL" id="FNRD01000010">
    <property type="protein sequence ID" value="SEA86998.1"/>
    <property type="molecule type" value="Genomic_DNA"/>
</dbReference>
<dbReference type="GO" id="GO:0008483">
    <property type="term" value="F:transaminase activity"/>
    <property type="evidence" value="ECO:0007669"/>
    <property type="project" value="TreeGrafter"/>
</dbReference>
<sequence>MLPLIKTSIPDRKILMPRLEEVLYSGYVAQGEAVELFERKFEGYIGGGHTLSLNSGTAALHIALILAGVKEGDEVISTALTAEPTNVAIKMVGAKIRWADVDYKTGNISVTTIEKVINAKTKAIIVVDYAGIPVDVKGIKALSEKYKIPVIEDAAHALGAKYKGKKAGNHFPFTVYSFQAIKHLTTIDGGALQILDSELYEKGKVIRWFGLDKKLTRMDNNISFQGYKYHMNNVNATIGLVQLENIESVVQSYIDNGKYFDEKLKDVNGVELIEYYQDSEPSYWLYTMKVENREGFIKMMADNGIMASELHKRNDLHSFLNDYPSELPNLDLFYSKMVHIPCGWWVTNEDREKMIDLIKKGW</sequence>
<comment type="similarity">
    <text evidence="1 4">Belongs to the DegT/DnrJ/EryC1 family.</text>
</comment>
<dbReference type="Pfam" id="PF01041">
    <property type="entry name" value="DegT_DnrJ_EryC1"/>
    <property type="match status" value="1"/>
</dbReference>
<evidence type="ECO:0000313" key="5">
    <source>
        <dbReference type="EMBL" id="SEA86998.1"/>
    </source>
</evidence>
<dbReference type="InterPro" id="IPR015422">
    <property type="entry name" value="PyrdxlP-dep_Trfase_small"/>
</dbReference>
<keyword evidence="3 4" id="KW-0663">Pyridoxal phosphate</keyword>
<evidence type="ECO:0000256" key="2">
    <source>
        <dbReference type="PIRSR" id="PIRSR000390-1"/>
    </source>
</evidence>
<organism evidence="5 6">
    <name type="scientific">Flavobacterium gillisiae</name>
    <dbReference type="NCBI Taxonomy" id="150146"/>
    <lineage>
        <taxon>Bacteria</taxon>
        <taxon>Pseudomonadati</taxon>
        <taxon>Bacteroidota</taxon>
        <taxon>Flavobacteriia</taxon>
        <taxon>Flavobacteriales</taxon>
        <taxon>Flavobacteriaceae</taxon>
        <taxon>Flavobacterium</taxon>
    </lineage>
</organism>
<dbReference type="PANTHER" id="PTHR30244">
    <property type="entry name" value="TRANSAMINASE"/>
    <property type="match status" value="1"/>
</dbReference>
<gene>
    <name evidence="5" type="ORF">SAMN05443667_110115</name>
</gene>
<keyword evidence="6" id="KW-1185">Reference proteome</keyword>
<protein>
    <submittedName>
        <fullName evidence="5">dTDP-4-amino-4,6-dideoxygalactose transaminase</fullName>
    </submittedName>
</protein>